<keyword evidence="1" id="KW-0812">Transmembrane</keyword>
<gene>
    <name evidence="2" type="ORF">UW25_C0003G0009</name>
</gene>
<accession>A0A837IIK1</accession>
<dbReference type="Gene3D" id="2.60.40.1170">
    <property type="entry name" value="Mu homology domain, subdomain B"/>
    <property type="match status" value="1"/>
</dbReference>
<evidence type="ECO:0008006" key="4">
    <source>
        <dbReference type="Google" id="ProtNLM"/>
    </source>
</evidence>
<dbReference type="EMBL" id="LCHP01000003">
    <property type="protein sequence ID" value="KKT37003.1"/>
    <property type="molecule type" value="Genomic_DNA"/>
</dbReference>
<feature type="transmembrane region" description="Helical" evidence="1">
    <location>
        <begin position="67"/>
        <end position="87"/>
    </location>
</feature>
<dbReference type="Proteomes" id="UP000033815">
    <property type="component" value="Unassembled WGS sequence"/>
</dbReference>
<comment type="caution">
    <text evidence="2">The sequence shown here is derived from an EMBL/GenBank/DDBJ whole genome shotgun (WGS) entry which is preliminary data.</text>
</comment>
<proteinExistence type="predicted"/>
<protein>
    <recommendedName>
        <fullName evidence="4">DUF11 domain-containing protein</fullName>
    </recommendedName>
</protein>
<sequence length="636" mass="69763">MPDDVKSKISELEKELYSKDFKQHRVEDVLPHKDVTASTSWDTAGENASLRQDEVLSLKRHELMKKFVKYSVWFFAFAVVIAVIIWWRGSNIISGDKLLIDIEHPVTISGGEPFETKFAIKNNNKVTIEASTLFIEYPEGFYSAPGKIEIPHISKNTGIITPGQSISETVNTMLYGEENTSKEARVTFEYRMAGSNATLKKTTTYAIKISSSPVNVKLSMPKEVSSGQDIEFSIDIGSNSKDPLSALLVEATYPLGFSFQSATPAPTYGENVWRISGLAPQEKRIIKIRGYVEGQESEEKVTKVSVGTEDQKDERVIGIVYNAASEASVITKPFLGIDIAVNNNRSQDNVTSLGKGVRVDVFWQSNNPTKVTDAVIEVKLKGAALDKYSLYASGGGFYRSVDNTIVWDKTGSQELAIIEPSSRGTMSFSFSPVALGVGADRLIKNPQIIFEVRARANRVSDVSSSESVSTFVTRSVKFETDLKVSAKGLFFSGPFQNIGPIPPQADKETTYTISLNARNSSNNVSNAVVKTTLPIYVKWLGKIDPEGEDITWNDSTGEVTWNVGRVPSGGSRDASFQISFIPSVSHINRAPLLTGDITISAMDDFTKTEVKDKKPALTTYVSGDPQFSPNDANVVN</sequence>
<evidence type="ECO:0000256" key="1">
    <source>
        <dbReference type="SAM" id="Phobius"/>
    </source>
</evidence>
<keyword evidence="1" id="KW-0472">Membrane</keyword>
<dbReference type="AlphaFoldDB" id="A0A837IIK1"/>
<evidence type="ECO:0000313" key="2">
    <source>
        <dbReference type="EMBL" id="KKT37003.1"/>
    </source>
</evidence>
<evidence type="ECO:0000313" key="3">
    <source>
        <dbReference type="Proteomes" id="UP000033815"/>
    </source>
</evidence>
<name>A0A837IIK1_9BACT</name>
<keyword evidence="1" id="KW-1133">Transmembrane helix</keyword>
<reference evidence="2 3" key="1">
    <citation type="journal article" date="2015" name="Nature">
        <title>rRNA introns, odd ribosomes, and small enigmatic genomes across a large radiation of phyla.</title>
        <authorList>
            <person name="Brown C.T."/>
            <person name="Hug L.A."/>
            <person name="Thomas B.C."/>
            <person name="Sharon I."/>
            <person name="Castelle C.J."/>
            <person name="Singh A."/>
            <person name="Wilkins M.J."/>
            <person name="Williams K.H."/>
            <person name="Banfield J.F."/>
        </authorList>
    </citation>
    <scope>NUCLEOTIDE SEQUENCE [LARGE SCALE GENOMIC DNA]</scope>
</reference>
<organism evidence="2 3">
    <name type="scientific">Candidatus Nomurabacteria bacterium GW2011_GWB1_44_12</name>
    <dbReference type="NCBI Taxonomy" id="1618748"/>
    <lineage>
        <taxon>Bacteria</taxon>
        <taxon>Candidatus Nomuraibacteriota</taxon>
    </lineage>
</organism>